<dbReference type="AlphaFoldDB" id="K2IY25"/>
<protein>
    <submittedName>
        <fullName evidence="1">Uncharacterized protein</fullName>
    </submittedName>
</protein>
<name>K2IY25_9GAMM</name>
<dbReference type="eggNOG" id="ENOG502ZMUS">
    <property type="taxonomic scope" value="Bacteria"/>
</dbReference>
<gene>
    <name evidence="1" type="ORF">B3C1_18482</name>
</gene>
<dbReference type="STRING" id="745411.B3C1_18482"/>
<organism evidence="1 2">
    <name type="scientific">Gallaecimonas xiamenensis 3-C-1</name>
    <dbReference type="NCBI Taxonomy" id="745411"/>
    <lineage>
        <taxon>Bacteria</taxon>
        <taxon>Pseudomonadati</taxon>
        <taxon>Pseudomonadota</taxon>
        <taxon>Gammaproteobacteria</taxon>
        <taxon>Enterobacterales</taxon>
        <taxon>Gallaecimonadaceae</taxon>
        <taxon>Gallaecimonas</taxon>
    </lineage>
</organism>
<dbReference type="EMBL" id="AMRI01000040">
    <property type="protein sequence ID" value="EKE67527.1"/>
    <property type="molecule type" value="Genomic_DNA"/>
</dbReference>
<dbReference type="Proteomes" id="UP000006755">
    <property type="component" value="Unassembled WGS sequence"/>
</dbReference>
<comment type="caution">
    <text evidence="1">The sequence shown here is derived from an EMBL/GenBank/DDBJ whole genome shotgun (WGS) entry which is preliminary data.</text>
</comment>
<evidence type="ECO:0000313" key="1">
    <source>
        <dbReference type="EMBL" id="EKE67527.1"/>
    </source>
</evidence>
<sequence length="387" mass="43343">MDKSIRFYTDVAAFLFFHPDDLENHSQDPIAWYMQDFRYGPASRAGKIFGFCCSGDMTADFRLTRGELTARESAAACAGAAFYYHCRHGRVYLDNSDALPGQEKMEEADDAGRWFDLPLGEYRVQITPMQWETEADYQQGPDFVVQFLPWAEEGAPILADTPMELRQRKDFAPEPAQSAVIPLQGTLATAPEIEFAPWLVQDLEQLRYHENHRVELTLPKEPWRDILFSDDRDQNILFVAQRFGDVDLGVMVEPYSIAGGRVMKVSGRILAVATVAEAENAGPAPAVTRWSVYHQHAAQALDLSEVKGTIQAAIAADPDHFSELLSPLGESLDYSQARLTSLEDSFSVLSWLARLLPLNLKDICEFTLVSDAGRWQLLKKHLPGAQG</sequence>
<keyword evidence="2" id="KW-1185">Reference proteome</keyword>
<accession>K2IY25</accession>
<evidence type="ECO:0000313" key="2">
    <source>
        <dbReference type="Proteomes" id="UP000006755"/>
    </source>
</evidence>
<dbReference type="OrthoDB" id="2604824at2"/>
<proteinExistence type="predicted"/>
<reference evidence="1 2" key="1">
    <citation type="journal article" date="2012" name="J. Bacteriol.">
        <title>Genome Sequence of Gallaecimonas xiamenensis Type Strain 3-C-1.</title>
        <authorList>
            <person name="Lai Q."/>
            <person name="Wang L."/>
            <person name="Wang W."/>
            <person name="Shao Z."/>
        </authorList>
    </citation>
    <scope>NUCLEOTIDE SEQUENCE [LARGE SCALE GENOMIC DNA]</scope>
    <source>
        <strain evidence="1 2">3-C-1</strain>
    </source>
</reference>
<dbReference type="RefSeq" id="WP_008486719.1">
    <property type="nucleotide sequence ID" value="NZ_AMRI01000040.1"/>
</dbReference>